<gene>
    <name evidence="2" type="ORF">BN1204_025181</name>
</gene>
<reference evidence="2" key="1">
    <citation type="journal article" date="2015" name="PLoS ONE">
        <title>Comprehensive Evaluation of Toxoplasma gondii VEG and Neospora caninum LIV Genomes with Tachyzoite Stage Transcriptome and Proteome Defines Novel Transcript Features.</title>
        <authorList>
            <person name="Ramaprasad A."/>
            <person name="Mourier T."/>
            <person name="Naeem R."/>
            <person name="Malas T.B."/>
            <person name="Moussa E."/>
            <person name="Panigrahi A."/>
            <person name="Vermont S.J."/>
            <person name="Otto T.D."/>
            <person name="Wastling J."/>
            <person name="Pain A."/>
        </authorList>
    </citation>
    <scope>NUCLEOTIDE SEQUENCE</scope>
    <source>
        <strain evidence="2">Liverpool</strain>
    </source>
</reference>
<evidence type="ECO:0000256" key="1">
    <source>
        <dbReference type="SAM" id="SignalP"/>
    </source>
</evidence>
<dbReference type="InterPro" id="IPR036755">
    <property type="entry name" value="SRS_dom_sf"/>
</dbReference>
<proteinExistence type="predicted"/>
<dbReference type="EMBL" id="LN714482">
    <property type="protein sequence ID" value="CEL66710.1"/>
    <property type="molecule type" value="Genomic_DNA"/>
</dbReference>
<name>A0A0F7UDJ5_NEOCL</name>
<feature type="chain" id="PRO_5002523084" evidence="1">
    <location>
        <begin position="30"/>
        <end position="299"/>
    </location>
</feature>
<dbReference type="AlphaFoldDB" id="A0A0F7UDJ5"/>
<feature type="signal peptide" evidence="1">
    <location>
        <begin position="1"/>
        <end position="29"/>
    </location>
</feature>
<protein>
    <submittedName>
        <fullName evidence="2">SRS domain-containing protein</fullName>
    </submittedName>
</protein>
<sequence>MERKFRAGGMLRQVGRALFLAVLIQCVSRTAQTTADVQPTHTCESGTLEVSLTPLDLSVKLACSSGSAISEESGKAFAYVDGNCGSDAKAFADLLGSQAEAQLLDKVLTFTQLPIEAGQICYQCKANHVVTCTVVINVPSAAKSCKPSEAGDHAFKAAAAQDLDLQVENNEPVFFTCPPGYNLEPTDEHQAYVGTDQCGDNATRRADVQRKGENNGPYSFQLAEKPKKEEMFCYKCTKSNRGTGEQCMIKIETVTTTTTTASGSSTDDESTDSTASAAATLTYVTGVLCVAVMWLELRF</sequence>
<organism evidence="2">
    <name type="scientific">Neospora caninum (strain Liverpool)</name>
    <dbReference type="NCBI Taxonomy" id="572307"/>
    <lineage>
        <taxon>Eukaryota</taxon>
        <taxon>Sar</taxon>
        <taxon>Alveolata</taxon>
        <taxon>Apicomplexa</taxon>
        <taxon>Conoidasida</taxon>
        <taxon>Coccidia</taxon>
        <taxon>Eucoccidiorida</taxon>
        <taxon>Eimeriorina</taxon>
        <taxon>Sarcocystidae</taxon>
        <taxon>Neospora</taxon>
    </lineage>
</organism>
<evidence type="ECO:0000313" key="2">
    <source>
        <dbReference type="EMBL" id="CEL66710.1"/>
    </source>
</evidence>
<accession>A0A0F7UDJ5</accession>
<dbReference type="Gene3D" id="2.60.40.1320">
    <property type="entry name" value="SRS domain"/>
    <property type="match status" value="2"/>
</dbReference>
<keyword evidence="1" id="KW-0732">Signal</keyword>